<dbReference type="RefSeq" id="WP_000895771.1">
    <property type="nucleotide sequence ID" value="NC_009457.1"/>
</dbReference>
<organism evidence="1 2">
    <name type="scientific">Vibrio cholerae serotype O1 (strain ATCC 39541 / Classical Ogawa 395 / O395)</name>
    <dbReference type="NCBI Taxonomy" id="345073"/>
    <lineage>
        <taxon>Bacteria</taxon>
        <taxon>Pseudomonadati</taxon>
        <taxon>Pseudomonadota</taxon>
        <taxon>Gammaproteobacteria</taxon>
        <taxon>Vibrionales</taxon>
        <taxon>Vibrionaceae</taxon>
        <taxon>Vibrio</taxon>
    </lineage>
</organism>
<evidence type="ECO:0008006" key="3">
    <source>
        <dbReference type="Google" id="ProtNLM"/>
    </source>
</evidence>
<reference evidence="1 2" key="1">
    <citation type="submission" date="2007-03" db="EMBL/GenBank/DDBJ databases">
        <authorList>
            <person name="Heidelberg J."/>
        </authorList>
    </citation>
    <scope>NUCLEOTIDE SEQUENCE [LARGE SCALE GENOMIC DNA]</scope>
    <source>
        <strain evidence="2">ATCC 39541 / Classical Ogawa 395 / O395</strain>
    </source>
</reference>
<evidence type="ECO:0000313" key="1">
    <source>
        <dbReference type="EMBL" id="ABQ21183.1"/>
    </source>
</evidence>
<dbReference type="KEGG" id="vcr:VC395_0260"/>
<gene>
    <name evidence="1" type="ordered locus">VC0395_A2608</name>
</gene>
<dbReference type="Pfam" id="PF07507">
    <property type="entry name" value="WavE"/>
    <property type="match status" value="1"/>
</dbReference>
<dbReference type="KEGG" id="vco:VC0395_A2608"/>
<sequence length="319" mass="37735">MLFDQITFVIQGPITPSITSTSVRRLRSIFPGCQIIVSTWEGENTQDIEADLIIYNKDPGSTIFVYSKRNDAIPVNINRQIVSTVSGLRHVKTKFAAKLRADNILNKRRVLEIFEQFPLRKEGYAVLNNRLVCSNYFAKEFERGLSVPFFFSDFFQFGEVEDLLKVWDCDLYSDYDFKSTLSGKKQHKYYPNDSVNVEQKIWSNAARKLYPYELKDEHGDHFARQQSYNFMINNLIIVDGDELGLDVPQRLRHSNSYPYDFFTFQRWKWLYENEFLKTKNTPLNFKFFWYLSLIIKTIRKGVRLKLRKTLTPIFIKVRE</sequence>
<name>A0A0H3AKK6_VIBC3</name>
<dbReference type="PATRIC" id="fig|345073.21.peg.248"/>
<dbReference type="eggNOG" id="ENOG5032T52">
    <property type="taxonomic scope" value="Bacteria"/>
</dbReference>
<accession>A0A0H3AKK6</accession>
<proteinExistence type="predicted"/>
<dbReference type="AlphaFoldDB" id="A0A0H3AKK6"/>
<dbReference type="Proteomes" id="UP000000249">
    <property type="component" value="Chromosome 1"/>
</dbReference>
<evidence type="ECO:0000313" key="2">
    <source>
        <dbReference type="Proteomes" id="UP000000249"/>
    </source>
</evidence>
<protein>
    <recommendedName>
        <fullName evidence="3">WavE lipopolysaccharide synthesis family protein</fullName>
    </recommendedName>
</protein>
<dbReference type="EMBL" id="CP000627">
    <property type="protein sequence ID" value="ABQ21183.1"/>
    <property type="molecule type" value="Genomic_DNA"/>
</dbReference>
<dbReference type="OrthoDB" id="6716726at2"/>
<dbReference type="InterPro" id="IPR011122">
    <property type="entry name" value="WavE"/>
</dbReference>